<accession>A0A543AW70</accession>
<evidence type="ECO:0000313" key="2">
    <source>
        <dbReference type="EMBL" id="TQL76802.1"/>
    </source>
</evidence>
<dbReference type="InParanoid" id="A0A543AW70"/>
<dbReference type="InterPro" id="IPR007138">
    <property type="entry name" value="ABM_dom"/>
</dbReference>
<organism evidence="2 3">
    <name type="scientific">Stackebrandtia endophytica</name>
    <dbReference type="NCBI Taxonomy" id="1496996"/>
    <lineage>
        <taxon>Bacteria</taxon>
        <taxon>Bacillati</taxon>
        <taxon>Actinomycetota</taxon>
        <taxon>Actinomycetes</taxon>
        <taxon>Glycomycetales</taxon>
        <taxon>Glycomycetaceae</taxon>
        <taxon>Stackebrandtia</taxon>
    </lineage>
</organism>
<dbReference type="OrthoDB" id="287932at2"/>
<keyword evidence="2" id="KW-0560">Oxidoreductase</keyword>
<dbReference type="Pfam" id="PF03992">
    <property type="entry name" value="ABM"/>
    <property type="match status" value="1"/>
</dbReference>
<dbReference type="Gene3D" id="3.30.70.100">
    <property type="match status" value="1"/>
</dbReference>
<dbReference type="GO" id="GO:0004497">
    <property type="term" value="F:monooxygenase activity"/>
    <property type="evidence" value="ECO:0007669"/>
    <property type="project" value="UniProtKB-KW"/>
</dbReference>
<gene>
    <name evidence="2" type="ORF">FB566_2339</name>
</gene>
<dbReference type="Proteomes" id="UP000317043">
    <property type="component" value="Unassembled WGS sequence"/>
</dbReference>
<dbReference type="SUPFAM" id="SSF54909">
    <property type="entry name" value="Dimeric alpha+beta barrel"/>
    <property type="match status" value="1"/>
</dbReference>
<reference evidence="2 3" key="1">
    <citation type="submission" date="2019-06" db="EMBL/GenBank/DDBJ databases">
        <title>Sequencing the genomes of 1000 actinobacteria strains.</title>
        <authorList>
            <person name="Klenk H.-P."/>
        </authorList>
    </citation>
    <scope>NUCLEOTIDE SEQUENCE [LARGE SCALE GENOMIC DNA]</scope>
    <source>
        <strain evidence="2 3">DSM 45928</strain>
    </source>
</reference>
<dbReference type="InterPro" id="IPR011008">
    <property type="entry name" value="Dimeric_a/b-barrel"/>
</dbReference>
<dbReference type="RefSeq" id="WP_142038751.1">
    <property type="nucleotide sequence ID" value="NZ_JBHTGS010000001.1"/>
</dbReference>
<evidence type="ECO:0000313" key="3">
    <source>
        <dbReference type="Proteomes" id="UP000317043"/>
    </source>
</evidence>
<evidence type="ECO:0000259" key="1">
    <source>
        <dbReference type="PROSITE" id="PS51725"/>
    </source>
</evidence>
<keyword evidence="2" id="KW-0503">Monooxygenase</keyword>
<proteinExistence type="predicted"/>
<protein>
    <submittedName>
        <fullName evidence="2">Quinol monooxygenase YgiN</fullName>
    </submittedName>
</protein>
<feature type="domain" description="ABM" evidence="1">
    <location>
        <begin position="2"/>
        <end position="91"/>
    </location>
</feature>
<dbReference type="PROSITE" id="PS51725">
    <property type="entry name" value="ABM"/>
    <property type="match status" value="1"/>
</dbReference>
<sequence>MLIIAGSLRVAPEDRDGYVASLDNLIRTTRAKPGCLDFVIAADPVDPGRVNLLERWESEELLAAHQATADVPEPVTEILTDTVRKYSIASVGPVF</sequence>
<dbReference type="AlphaFoldDB" id="A0A543AW70"/>
<dbReference type="EMBL" id="VFOW01000001">
    <property type="protein sequence ID" value="TQL76802.1"/>
    <property type="molecule type" value="Genomic_DNA"/>
</dbReference>
<keyword evidence="3" id="KW-1185">Reference proteome</keyword>
<name>A0A543AW70_9ACTN</name>
<comment type="caution">
    <text evidence="2">The sequence shown here is derived from an EMBL/GenBank/DDBJ whole genome shotgun (WGS) entry which is preliminary data.</text>
</comment>